<evidence type="ECO:0000256" key="5">
    <source>
        <dbReference type="HAMAP-Rule" id="MF_01401"/>
    </source>
</evidence>
<comment type="catalytic activity">
    <reaction evidence="3 5">
        <text>L-methionyl-[protein] + [thioredoxin]-disulfide + H2O = L-methionyl-(S)-S-oxide-[protein] + [thioredoxin]-dithiol</text>
        <dbReference type="Rhea" id="RHEA:14217"/>
        <dbReference type="Rhea" id="RHEA-COMP:10698"/>
        <dbReference type="Rhea" id="RHEA-COMP:10700"/>
        <dbReference type="Rhea" id="RHEA-COMP:12313"/>
        <dbReference type="Rhea" id="RHEA-COMP:12315"/>
        <dbReference type="ChEBI" id="CHEBI:15377"/>
        <dbReference type="ChEBI" id="CHEBI:16044"/>
        <dbReference type="ChEBI" id="CHEBI:29950"/>
        <dbReference type="ChEBI" id="CHEBI:44120"/>
        <dbReference type="ChEBI" id="CHEBI:50058"/>
        <dbReference type="EC" id="1.8.4.11"/>
    </reaction>
</comment>
<dbReference type="EC" id="1.8.4.11" evidence="5"/>
<dbReference type="Gene3D" id="3.30.1060.10">
    <property type="entry name" value="Peptide methionine sulphoxide reductase MsrA"/>
    <property type="match status" value="1"/>
</dbReference>
<sequence length="202" mass="21919">MFGRSTPPAGRDTPTSVADRHLVLGTPMRGPWPAGHALAVFGMGCYWGAEELFWQVPGVHSTAVGFAGGQTPNPTYDETCTGRTGHAEVVQVVYDPAAVAYGELLRIFWENHDPTQGDRQGNDIGSQYRSAVYTTSEAQAAEAARTREAYAPAIRDAGWGEITTEITPLAIFYYAEDPHQQYLAKNPNGYRCHSKTGVPFPG</sequence>
<proteinExistence type="inferred from homology"/>
<dbReference type="SUPFAM" id="SSF55068">
    <property type="entry name" value="Peptide methionine sulfoxide reductase"/>
    <property type="match status" value="1"/>
</dbReference>
<evidence type="ECO:0000259" key="6">
    <source>
        <dbReference type="Pfam" id="PF01625"/>
    </source>
</evidence>
<reference evidence="7" key="1">
    <citation type="journal article" date="2014" name="Int. J. Syst. Evol. Microbiol.">
        <title>Complete genome sequence of Corynebacterium casei LMG S-19264T (=DSM 44701T), isolated from a smear-ripened cheese.</title>
        <authorList>
            <consortium name="US DOE Joint Genome Institute (JGI-PGF)"/>
            <person name="Walter F."/>
            <person name="Albersmeier A."/>
            <person name="Kalinowski J."/>
            <person name="Ruckert C."/>
        </authorList>
    </citation>
    <scope>NUCLEOTIDE SEQUENCE</scope>
    <source>
        <strain evidence="7">JCM 3090</strain>
    </source>
</reference>
<evidence type="ECO:0000313" key="8">
    <source>
        <dbReference type="Proteomes" id="UP000649739"/>
    </source>
</evidence>
<dbReference type="InterPro" id="IPR002569">
    <property type="entry name" value="Met_Sox_Rdtase_MsrA_dom"/>
</dbReference>
<dbReference type="GO" id="GO:0034599">
    <property type="term" value="P:cellular response to oxidative stress"/>
    <property type="evidence" value="ECO:0007669"/>
    <property type="project" value="TreeGrafter"/>
</dbReference>
<dbReference type="InterPro" id="IPR036509">
    <property type="entry name" value="Met_Sox_Rdtase_MsrA_sf"/>
</dbReference>
<keyword evidence="2 5" id="KW-0560">Oxidoreductase</keyword>
<dbReference type="InterPro" id="IPR050162">
    <property type="entry name" value="MsrA_MetSO_reductase"/>
</dbReference>
<dbReference type="AlphaFoldDB" id="A0A8J3FFI6"/>
<evidence type="ECO:0000256" key="3">
    <source>
        <dbReference type="ARBA" id="ARBA00047806"/>
    </source>
</evidence>
<dbReference type="GO" id="GO:0005737">
    <property type="term" value="C:cytoplasm"/>
    <property type="evidence" value="ECO:0007669"/>
    <property type="project" value="TreeGrafter"/>
</dbReference>
<evidence type="ECO:0000256" key="1">
    <source>
        <dbReference type="ARBA" id="ARBA00005591"/>
    </source>
</evidence>
<dbReference type="PANTHER" id="PTHR42799">
    <property type="entry name" value="MITOCHONDRIAL PEPTIDE METHIONINE SULFOXIDE REDUCTASE"/>
    <property type="match status" value="1"/>
</dbReference>
<comment type="function">
    <text evidence="5">Has an important function as a repair enzyme for proteins that have been inactivated by oxidation. Catalyzes the reversible oxidation-reduction of methionine sulfoxide in proteins to methionine.</text>
</comment>
<dbReference type="PANTHER" id="PTHR42799:SF2">
    <property type="entry name" value="MITOCHONDRIAL PEPTIDE METHIONINE SULFOXIDE REDUCTASE"/>
    <property type="match status" value="1"/>
</dbReference>
<gene>
    <name evidence="5 7" type="primary">msrA</name>
    <name evidence="7" type="ORF">GCM10010123_38700</name>
</gene>
<dbReference type="Proteomes" id="UP000649739">
    <property type="component" value="Unassembled WGS sequence"/>
</dbReference>
<evidence type="ECO:0000256" key="2">
    <source>
        <dbReference type="ARBA" id="ARBA00023002"/>
    </source>
</evidence>
<keyword evidence="8" id="KW-1185">Reference proteome</keyword>
<feature type="domain" description="Peptide methionine sulphoxide reductase MsrA" evidence="6">
    <location>
        <begin position="39"/>
        <end position="191"/>
    </location>
</feature>
<dbReference type="FunFam" id="3.30.1060.10:FF:000001">
    <property type="entry name" value="Peptide methionine sulfoxide reductase MsrA"/>
    <property type="match status" value="1"/>
</dbReference>
<evidence type="ECO:0000313" key="7">
    <source>
        <dbReference type="EMBL" id="GGK05035.1"/>
    </source>
</evidence>
<evidence type="ECO:0000256" key="4">
    <source>
        <dbReference type="ARBA" id="ARBA00048782"/>
    </source>
</evidence>
<name>A0A8J3FFI6_9ACTN</name>
<dbReference type="GO" id="GO:0008113">
    <property type="term" value="F:peptide-methionine (S)-S-oxide reductase activity"/>
    <property type="evidence" value="ECO:0007669"/>
    <property type="project" value="UniProtKB-UniRule"/>
</dbReference>
<accession>A0A8J3FFI6</accession>
<comment type="catalytic activity">
    <reaction evidence="4 5">
        <text>[thioredoxin]-disulfide + L-methionine + H2O = L-methionine (S)-S-oxide + [thioredoxin]-dithiol</text>
        <dbReference type="Rhea" id="RHEA:19993"/>
        <dbReference type="Rhea" id="RHEA-COMP:10698"/>
        <dbReference type="Rhea" id="RHEA-COMP:10700"/>
        <dbReference type="ChEBI" id="CHEBI:15377"/>
        <dbReference type="ChEBI" id="CHEBI:29950"/>
        <dbReference type="ChEBI" id="CHEBI:50058"/>
        <dbReference type="ChEBI" id="CHEBI:57844"/>
        <dbReference type="ChEBI" id="CHEBI:58772"/>
        <dbReference type="EC" id="1.8.4.11"/>
    </reaction>
</comment>
<feature type="active site" evidence="5">
    <location>
        <position position="45"/>
    </location>
</feature>
<dbReference type="NCBIfam" id="TIGR00401">
    <property type="entry name" value="msrA"/>
    <property type="match status" value="1"/>
</dbReference>
<comment type="similarity">
    <text evidence="1 5">Belongs to the MsrA Met sulfoxide reductase family.</text>
</comment>
<reference evidence="7" key="2">
    <citation type="submission" date="2020-09" db="EMBL/GenBank/DDBJ databases">
        <authorList>
            <person name="Sun Q."/>
            <person name="Ohkuma M."/>
        </authorList>
    </citation>
    <scope>NUCLEOTIDE SEQUENCE</scope>
    <source>
        <strain evidence="7">JCM 3090</strain>
    </source>
</reference>
<protein>
    <recommendedName>
        <fullName evidence="5">Peptide methionine sulfoxide reductase MsrA</fullName>
        <shortName evidence="5">Protein-methionine-S-oxide reductase</shortName>
        <ecNumber evidence="5">1.8.4.11</ecNumber>
    </recommendedName>
    <alternativeName>
        <fullName evidence="5">Peptide-methionine (S)-S-oxide reductase</fullName>
        <shortName evidence="5">Peptide Met(O) reductase</shortName>
    </alternativeName>
</protein>
<comment type="caution">
    <text evidence="7">The sequence shown here is derived from an EMBL/GenBank/DDBJ whole genome shotgun (WGS) entry which is preliminary data.</text>
</comment>
<dbReference type="HAMAP" id="MF_01401">
    <property type="entry name" value="MsrA"/>
    <property type="match status" value="1"/>
</dbReference>
<dbReference type="EMBL" id="BMQB01000010">
    <property type="protein sequence ID" value="GGK05035.1"/>
    <property type="molecule type" value="Genomic_DNA"/>
</dbReference>
<dbReference type="RefSeq" id="WP_189171617.1">
    <property type="nucleotide sequence ID" value="NZ_BMQB01000010.1"/>
</dbReference>
<organism evidence="7 8">
    <name type="scientific">Pilimelia anulata</name>
    <dbReference type="NCBI Taxonomy" id="53371"/>
    <lineage>
        <taxon>Bacteria</taxon>
        <taxon>Bacillati</taxon>
        <taxon>Actinomycetota</taxon>
        <taxon>Actinomycetes</taxon>
        <taxon>Micromonosporales</taxon>
        <taxon>Micromonosporaceae</taxon>
        <taxon>Pilimelia</taxon>
    </lineage>
</organism>
<dbReference type="Pfam" id="PF01625">
    <property type="entry name" value="PMSR"/>
    <property type="match status" value="1"/>
</dbReference>